<sequence length="168" mass="19066">MSATAELTGCIERILTDLEAVARAPIRDERRRGFIAAMMRDVYRLGLAWSREPALRGEVFARLAPVRRHFADEGPFELQIFAARQSSARLEAEGWEGLCRGRSALAFFVELAGAELDGTRLEEDLAGLDEYLREVATREGYLREEERDADVPRAHWWWWAPLETGSAT</sequence>
<name>A0ABY7H8G3_9BACT</name>
<proteinExistence type="predicted"/>
<evidence type="ECO:0000313" key="1">
    <source>
        <dbReference type="EMBL" id="WAS95558.1"/>
    </source>
</evidence>
<evidence type="ECO:0000313" key="2">
    <source>
        <dbReference type="Proteomes" id="UP001164459"/>
    </source>
</evidence>
<reference evidence="1" key="1">
    <citation type="submission" date="2022-11" db="EMBL/GenBank/DDBJ databases">
        <title>Minimal conservation of predation-associated metabolite biosynthetic gene clusters underscores biosynthetic potential of Myxococcota including descriptions for ten novel species: Archangium lansinium sp. nov., Myxococcus landrumus sp. nov., Nannocystis bai.</title>
        <authorList>
            <person name="Ahearne A."/>
            <person name="Stevens C."/>
            <person name="Dowd S."/>
        </authorList>
    </citation>
    <scope>NUCLEOTIDE SEQUENCE</scope>
    <source>
        <strain evidence="1">Fl3</strain>
    </source>
</reference>
<dbReference type="RefSeq" id="WP_269037899.1">
    <property type="nucleotide sequence ID" value="NZ_CP114040.1"/>
</dbReference>
<dbReference type="EMBL" id="CP114040">
    <property type="protein sequence ID" value="WAS95558.1"/>
    <property type="molecule type" value="Genomic_DNA"/>
</dbReference>
<dbReference type="Proteomes" id="UP001164459">
    <property type="component" value="Chromosome"/>
</dbReference>
<gene>
    <name evidence="1" type="ORF">O0S08_05300</name>
</gene>
<accession>A0ABY7H8G3</accession>
<protein>
    <submittedName>
        <fullName evidence="1">Uncharacterized protein</fullName>
    </submittedName>
</protein>
<keyword evidence="2" id="KW-1185">Reference proteome</keyword>
<organism evidence="1 2">
    <name type="scientific">Nannocystis punicea</name>
    <dbReference type="NCBI Taxonomy" id="2995304"/>
    <lineage>
        <taxon>Bacteria</taxon>
        <taxon>Pseudomonadati</taxon>
        <taxon>Myxococcota</taxon>
        <taxon>Polyangia</taxon>
        <taxon>Nannocystales</taxon>
        <taxon>Nannocystaceae</taxon>
        <taxon>Nannocystis</taxon>
    </lineage>
</organism>